<dbReference type="AlphaFoldDB" id="A0A643FSK3"/>
<proteinExistence type="predicted"/>
<organism evidence="1 2">
    <name type="scientific">Cupriavidus basilensis</name>
    <dbReference type="NCBI Taxonomy" id="68895"/>
    <lineage>
        <taxon>Bacteria</taxon>
        <taxon>Pseudomonadati</taxon>
        <taxon>Pseudomonadota</taxon>
        <taxon>Betaproteobacteria</taxon>
        <taxon>Burkholderiales</taxon>
        <taxon>Burkholderiaceae</taxon>
        <taxon>Cupriavidus</taxon>
    </lineage>
</organism>
<name>A0A643FSK3_9BURK</name>
<gene>
    <name evidence="1" type="ORF">F7R26_039530</name>
</gene>
<dbReference type="Proteomes" id="UP000397656">
    <property type="component" value="Plasmid pRK1-3"/>
</dbReference>
<dbReference type="EMBL" id="CP062807">
    <property type="protein sequence ID" value="QOT82205.1"/>
    <property type="molecule type" value="Genomic_DNA"/>
</dbReference>
<dbReference type="RefSeq" id="WP_150986905.1">
    <property type="nucleotide sequence ID" value="NZ_CP062807.1"/>
</dbReference>
<keyword evidence="1" id="KW-0614">Plasmid</keyword>
<reference evidence="1 2" key="1">
    <citation type="submission" date="2020-10" db="EMBL/GenBank/DDBJ databases">
        <title>Complete genome sequence of Cupriavidus basilensis CCUG 49340T.</title>
        <authorList>
            <person name="Salva-Serra F."/>
            <person name="Donoso R.A."/>
            <person name="Cho K.H."/>
            <person name="Yoo J.A."/>
            <person name="Lee K."/>
            <person name="Yoon S.-H."/>
            <person name="Perez-Pantoja D."/>
            <person name="Moore E.R.B."/>
        </authorList>
    </citation>
    <scope>NUCLEOTIDE SEQUENCE [LARGE SCALE GENOMIC DNA]</scope>
    <source>
        <strain evidence="2">CCUG 49340</strain>
        <plasmid evidence="1 2">pRK1-3</plasmid>
    </source>
</reference>
<geneLocation type="plasmid" evidence="1 2">
    <name>pRK1-3</name>
</geneLocation>
<evidence type="ECO:0000313" key="2">
    <source>
        <dbReference type="Proteomes" id="UP000397656"/>
    </source>
</evidence>
<dbReference type="GeneID" id="98407065"/>
<evidence type="ECO:0000313" key="1">
    <source>
        <dbReference type="EMBL" id="QOT82205.1"/>
    </source>
</evidence>
<protein>
    <submittedName>
        <fullName evidence="1">Uncharacterized protein</fullName>
    </submittedName>
</protein>
<accession>A0A643FSK3</accession>
<sequence>MHLQLVISPSHFVDRYDRRVLTDAGQPGMDGKEGAGSTTEVYRNRVAAAIYANCDHLDNAQLDEIVAWLQIYKQRNGGAE</sequence>